<evidence type="ECO:0000256" key="4">
    <source>
        <dbReference type="ARBA" id="ARBA00030494"/>
    </source>
</evidence>
<evidence type="ECO:0000313" key="9">
    <source>
        <dbReference type="Proteomes" id="UP001187531"/>
    </source>
</evidence>
<evidence type="ECO:0000256" key="5">
    <source>
        <dbReference type="SAM" id="MobiDB-lite"/>
    </source>
</evidence>
<evidence type="ECO:0000256" key="3">
    <source>
        <dbReference type="ARBA" id="ARBA00022490"/>
    </source>
</evidence>
<accession>A0AA88I2Z6</accession>
<feature type="region of interest" description="Disordered" evidence="5">
    <location>
        <begin position="546"/>
        <end position="573"/>
    </location>
</feature>
<dbReference type="InterPro" id="IPR007244">
    <property type="entry name" value="Naa35_N"/>
</dbReference>
<dbReference type="Pfam" id="PF04112">
    <property type="entry name" value="Mak10"/>
    <property type="match status" value="1"/>
</dbReference>
<dbReference type="PANTHER" id="PTHR21373">
    <property type="entry name" value="GLUCOSE REPRESSIBLE PROTEIN MAK10"/>
    <property type="match status" value="1"/>
</dbReference>
<organism evidence="8 9">
    <name type="scientific">Artemia franciscana</name>
    <name type="common">Brine shrimp</name>
    <name type="synonym">Artemia sanfranciscana</name>
    <dbReference type="NCBI Taxonomy" id="6661"/>
    <lineage>
        <taxon>Eukaryota</taxon>
        <taxon>Metazoa</taxon>
        <taxon>Ecdysozoa</taxon>
        <taxon>Arthropoda</taxon>
        <taxon>Crustacea</taxon>
        <taxon>Branchiopoda</taxon>
        <taxon>Anostraca</taxon>
        <taxon>Artemiidae</taxon>
        <taxon>Artemia</taxon>
    </lineage>
</organism>
<dbReference type="GO" id="GO:0031417">
    <property type="term" value="C:NatC complex"/>
    <property type="evidence" value="ECO:0007669"/>
    <property type="project" value="InterPro"/>
</dbReference>
<evidence type="ECO:0000256" key="2">
    <source>
        <dbReference type="ARBA" id="ARBA00006289"/>
    </source>
</evidence>
<feature type="domain" description="NAA35-like TPR repeats" evidence="7">
    <location>
        <begin position="334"/>
        <end position="729"/>
    </location>
</feature>
<dbReference type="Proteomes" id="UP001187531">
    <property type="component" value="Unassembled WGS sequence"/>
</dbReference>
<sequence>MDSPSNSEKRESSAFCSGIWNWINVTEKFSEACQELEIGELVHDGSFGLFEAMSAIEIMDPKMDAGMVCNTGKNVPYTFETAVEAGVLPLDNIALDNQIDIIDASLGSLVSWLEGNGLAQTLFTNLYLHQPYSIVDKCQKAVSLCLLKIVDLVRDIIVRVAVFEEEDFQPITYGFKLPYEITDVKVIGMLKEVEEEFSRITRRSKQKSSEGFSEELQKQFETNSAVFSRLKLLRHLHQLLLSFSRREGTNLDDCPRHINGASDAAQQIAKQIEQWDSADFNDETNGPYWKVVGFEPRTNHRLLPPTFPRYSNSRTKPSIYQYLLSSLDKLQVAFNISNVNGFHQALEFLAGFSRRADSCVLSRSILQLYYLPIGKKVLGKTPFSDVLKETAKNFCSPPSLVLKSPLLSSQLAKEYLDSFMLHCCRAFGNVVQLYGNNMARQRDRLIHILEEFSALQEEADKADAYLHSVSIQIGHDRNHLTYFGTWILYHILRLMVRFILSGLELELFSSFELHYVYWYMYEFLFGWLISALSRAENMLSDHENYAEAQNQRSGRGASKAHGKGAPPKQKKKKCRPYLREMMMYQAMQHISGGLYKSVMCFLTDGKISLPLSHFDREKVRYEHRFVPFACISTPPPVPYAQFYEVAYRSMADIPGQSHSPILALSACKHFSQAKTVLEAVQNPDDEVASLLRVCKVNYVVMKLVSGGHKQSCKFPPEFDFSVHPHFPTIKLV</sequence>
<comment type="caution">
    <text evidence="8">The sequence shown here is derived from an EMBL/GenBank/DDBJ whole genome shotgun (WGS) entry which is preliminary data.</text>
</comment>
<reference evidence="8" key="1">
    <citation type="submission" date="2023-07" db="EMBL/GenBank/DDBJ databases">
        <title>Chromosome-level genome assembly of Artemia franciscana.</title>
        <authorList>
            <person name="Jo E."/>
        </authorList>
    </citation>
    <scope>NUCLEOTIDE SEQUENCE</scope>
    <source>
        <tissue evidence="8">Whole body</tissue>
    </source>
</reference>
<evidence type="ECO:0000259" key="7">
    <source>
        <dbReference type="Pfam" id="PF25789"/>
    </source>
</evidence>
<keyword evidence="9" id="KW-1185">Reference proteome</keyword>
<evidence type="ECO:0000259" key="6">
    <source>
        <dbReference type="Pfam" id="PF04112"/>
    </source>
</evidence>
<evidence type="ECO:0000256" key="1">
    <source>
        <dbReference type="ARBA" id="ARBA00004496"/>
    </source>
</evidence>
<dbReference type="EMBL" id="JAVRJZ010000009">
    <property type="protein sequence ID" value="KAK2718941.1"/>
    <property type="molecule type" value="Genomic_DNA"/>
</dbReference>
<comment type="subcellular location">
    <subcellularLocation>
        <location evidence="1">Cytoplasm</location>
    </subcellularLocation>
</comment>
<dbReference type="Pfam" id="PF25789">
    <property type="entry name" value="TPR_NAA35"/>
    <property type="match status" value="1"/>
</dbReference>
<name>A0AA88I2Z6_ARTSF</name>
<proteinExistence type="inferred from homology"/>
<keyword evidence="3" id="KW-0963">Cytoplasm</keyword>
<gene>
    <name evidence="8" type="ORF">QYM36_006075</name>
</gene>
<feature type="domain" description="NAA35-like N-terminal" evidence="6">
    <location>
        <begin position="39"/>
        <end position="138"/>
    </location>
</feature>
<dbReference type="InterPro" id="IPR057982">
    <property type="entry name" value="TPR_NAA35"/>
</dbReference>
<protein>
    <recommendedName>
        <fullName evidence="4">Protein MAK10 homolog</fullName>
    </recommendedName>
</protein>
<dbReference type="InterPro" id="IPR057983">
    <property type="entry name" value="NAA35-like_N"/>
</dbReference>
<dbReference type="PANTHER" id="PTHR21373:SF0">
    <property type="entry name" value="N-ALPHA-ACETYLTRANSFERASE 35, NATC AUXILIARY SUBUNIT"/>
    <property type="match status" value="1"/>
</dbReference>
<comment type="similarity">
    <text evidence="2">Belongs to the MAK10 family.</text>
</comment>
<dbReference type="AlphaFoldDB" id="A0AA88I2Z6"/>
<evidence type="ECO:0000313" key="8">
    <source>
        <dbReference type="EMBL" id="KAK2718941.1"/>
    </source>
</evidence>
<feature type="compositionally biased region" description="Basic residues" evidence="5">
    <location>
        <begin position="558"/>
        <end position="573"/>
    </location>
</feature>